<dbReference type="Proteomes" id="UP000323632">
    <property type="component" value="Unassembled WGS sequence"/>
</dbReference>
<gene>
    <name evidence="1" type="ORF">F0919_13740</name>
</gene>
<dbReference type="AlphaFoldDB" id="A0A5M6CEU8"/>
<keyword evidence="2" id="KW-1185">Reference proteome</keyword>
<evidence type="ECO:0000313" key="2">
    <source>
        <dbReference type="Proteomes" id="UP000323632"/>
    </source>
</evidence>
<sequence>MKELLFAEIKSINLHKTALIMKTVSIKEIREEVKQYIDQADDKVVKMIHAMLEVDSENDWWDSMPDNIKIDVQTAIEQADKGETISHKEIKQKFPQWFMK</sequence>
<evidence type="ECO:0000313" key="1">
    <source>
        <dbReference type="EMBL" id="KAA5533596.1"/>
    </source>
</evidence>
<proteinExistence type="predicted"/>
<protein>
    <submittedName>
        <fullName evidence="1">Uncharacterized protein</fullName>
    </submittedName>
</protein>
<reference evidence="1 2" key="1">
    <citation type="submission" date="2019-09" db="EMBL/GenBank/DDBJ databases">
        <title>Genome sequence and assembly of Taibaiella sp.</title>
        <authorList>
            <person name="Chhetri G."/>
        </authorList>
    </citation>
    <scope>NUCLEOTIDE SEQUENCE [LARGE SCALE GENOMIC DNA]</scope>
    <source>
        <strain evidence="1 2">KVB11</strain>
    </source>
</reference>
<dbReference type="EMBL" id="VWSH01000003">
    <property type="protein sequence ID" value="KAA5533596.1"/>
    <property type="molecule type" value="Genomic_DNA"/>
</dbReference>
<name>A0A5M6CEU8_9BACT</name>
<organism evidence="1 2">
    <name type="scientific">Taibaiella lutea</name>
    <dbReference type="NCBI Taxonomy" id="2608001"/>
    <lineage>
        <taxon>Bacteria</taxon>
        <taxon>Pseudomonadati</taxon>
        <taxon>Bacteroidota</taxon>
        <taxon>Chitinophagia</taxon>
        <taxon>Chitinophagales</taxon>
        <taxon>Chitinophagaceae</taxon>
        <taxon>Taibaiella</taxon>
    </lineage>
</organism>
<comment type="caution">
    <text evidence="1">The sequence shown here is derived from an EMBL/GenBank/DDBJ whole genome shotgun (WGS) entry which is preliminary data.</text>
</comment>
<dbReference type="RefSeq" id="WP_150033343.1">
    <property type="nucleotide sequence ID" value="NZ_VWSH01000003.1"/>
</dbReference>
<accession>A0A5M6CEU8</accession>